<feature type="transmembrane region" description="Helical" evidence="8">
    <location>
        <begin position="144"/>
        <end position="165"/>
    </location>
</feature>
<dbReference type="KEGG" id="ari:UM93_11415"/>
<evidence type="ECO:0000256" key="2">
    <source>
        <dbReference type="ARBA" id="ARBA00022448"/>
    </source>
</evidence>
<evidence type="ECO:0000259" key="9">
    <source>
        <dbReference type="PROSITE" id="PS50928"/>
    </source>
</evidence>
<evidence type="ECO:0000313" key="11">
    <source>
        <dbReference type="Proteomes" id="UP000061839"/>
    </source>
</evidence>
<dbReference type="GO" id="GO:0006865">
    <property type="term" value="P:amino acid transport"/>
    <property type="evidence" value="ECO:0007669"/>
    <property type="project" value="UniProtKB-KW"/>
</dbReference>
<keyword evidence="2 8" id="KW-0813">Transport</keyword>
<protein>
    <submittedName>
        <fullName evidence="10">Amino acid ABC transporter permease</fullName>
    </submittedName>
</protein>
<name>A0A0D4C0S1_9MICC</name>
<evidence type="ECO:0000256" key="1">
    <source>
        <dbReference type="ARBA" id="ARBA00004651"/>
    </source>
</evidence>
<dbReference type="InterPro" id="IPR000515">
    <property type="entry name" value="MetI-like"/>
</dbReference>
<feature type="transmembrane region" description="Helical" evidence="8">
    <location>
        <begin position="185"/>
        <end position="209"/>
    </location>
</feature>
<keyword evidence="11" id="KW-1185">Reference proteome</keyword>
<dbReference type="PROSITE" id="PS50928">
    <property type="entry name" value="ABC_TM1"/>
    <property type="match status" value="1"/>
</dbReference>
<feature type="domain" description="ABC transmembrane type-1" evidence="9">
    <location>
        <begin position="18"/>
        <end position="206"/>
    </location>
</feature>
<proteinExistence type="inferred from homology"/>
<keyword evidence="7 8" id="KW-0472">Membrane</keyword>
<comment type="subcellular location">
    <subcellularLocation>
        <location evidence="1 8">Cell membrane</location>
        <topology evidence="1 8">Multi-pass membrane protein</topology>
    </subcellularLocation>
</comment>
<keyword evidence="5" id="KW-0029">Amino-acid transport</keyword>
<evidence type="ECO:0000256" key="3">
    <source>
        <dbReference type="ARBA" id="ARBA00022475"/>
    </source>
</evidence>
<feature type="transmembrane region" description="Helical" evidence="8">
    <location>
        <begin position="20"/>
        <end position="41"/>
    </location>
</feature>
<dbReference type="InterPro" id="IPR035906">
    <property type="entry name" value="MetI-like_sf"/>
</dbReference>
<sequence>MSWLTDWLNYLPQMASGLSVSLLIAGISILLGFPLGLGLGVLVTHRNLVLRTLALAIVEIGRGAPALVILYLFYYGLPKFGIAFESITAACLALTWNAAAYSSEIIRAGLQSVARGQHEASSALGLSGRDAFFRVVMPQGIRSAIPGLMGVAIQMFQGTSLAYAIAVPELMKTAYNIGSQDFNYLQVFTLAGICYAVISMPATWITVFFEKRLARHA</sequence>
<dbReference type="GO" id="GO:0043190">
    <property type="term" value="C:ATP-binding cassette (ABC) transporter complex"/>
    <property type="evidence" value="ECO:0007669"/>
    <property type="project" value="InterPro"/>
</dbReference>
<dbReference type="PANTHER" id="PTHR30614:SF0">
    <property type="entry name" value="L-CYSTINE TRANSPORT SYSTEM PERMEASE PROTEIN TCYL"/>
    <property type="match status" value="1"/>
</dbReference>
<feature type="transmembrane region" description="Helical" evidence="8">
    <location>
        <begin position="80"/>
        <end position="101"/>
    </location>
</feature>
<dbReference type="STRING" id="1618207.UM93_11415"/>
<dbReference type="CDD" id="cd06261">
    <property type="entry name" value="TM_PBP2"/>
    <property type="match status" value="1"/>
</dbReference>
<dbReference type="SUPFAM" id="SSF161098">
    <property type="entry name" value="MetI-like"/>
    <property type="match status" value="1"/>
</dbReference>
<evidence type="ECO:0000256" key="8">
    <source>
        <dbReference type="RuleBase" id="RU363032"/>
    </source>
</evidence>
<dbReference type="AlphaFoldDB" id="A0A0D4C0S1"/>
<dbReference type="RefSeq" id="WP_045075680.1">
    <property type="nucleotide sequence ID" value="NZ_CP011005.1"/>
</dbReference>
<evidence type="ECO:0000256" key="5">
    <source>
        <dbReference type="ARBA" id="ARBA00022970"/>
    </source>
</evidence>
<comment type="similarity">
    <text evidence="8">Belongs to the binding-protein-dependent transport system permease family.</text>
</comment>
<evidence type="ECO:0000313" key="10">
    <source>
        <dbReference type="EMBL" id="AJT41966.1"/>
    </source>
</evidence>
<evidence type="ECO:0000256" key="6">
    <source>
        <dbReference type="ARBA" id="ARBA00022989"/>
    </source>
</evidence>
<gene>
    <name evidence="10" type="ORF">UM93_11415</name>
</gene>
<dbReference type="GO" id="GO:0022857">
    <property type="term" value="F:transmembrane transporter activity"/>
    <property type="evidence" value="ECO:0007669"/>
    <property type="project" value="InterPro"/>
</dbReference>
<dbReference type="PATRIC" id="fig|1618207.4.peg.2313"/>
<keyword evidence="6 8" id="KW-1133">Transmembrane helix</keyword>
<keyword evidence="3" id="KW-1003">Cell membrane</keyword>
<reference evidence="10 11" key="1">
    <citation type="journal article" date="2015" name="Genome Announc.">
        <title>Complete Genome Sequencing of Protease-Producing Novel Arthrobacter sp. Strain IHBB 11108 Using PacBio Single-Molecule Real-Time Sequencing Technology.</title>
        <authorList>
            <person name="Kiran S."/>
            <person name="Swarnkar M.K."/>
            <person name="Pal M."/>
            <person name="Thakur R."/>
            <person name="Tewari R."/>
            <person name="Singh A.K."/>
            <person name="Gulati A."/>
        </authorList>
    </citation>
    <scope>NUCLEOTIDE SEQUENCE [LARGE SCALE GENOMIC DNA]</scope>
    <source>
        <strain evidence="10 11">IHBB 11108</strain>
    </source>
</reference>
<evidence type="ECO:0000256" key="7">
    <source>
        <dbReference type="ARBA" id="ARBA00023136"/>
    </source>
</evidence>
<dbReference type="Proteomes" id="UP000061839">
    <property type="component" value="Chromosome"/>
</dbReference>
<dbReference type="OrthoDB" id="9814902at2"/>
<dbReference type="EMBL" id="CP011005">
    <property type="protein sequence ID" value="AJT41966.1"/>
    <property type="molecule type" value="Genomic_DNA"/>
</dbReference>
<dbReference type="PANTHER" id="PTHR30614">
    <property type="entry name" value="MEMBRANE COMPONENT OF AMINO ACID ABC TRANSPORTER"/>
    <property type="match status" value="1"/>
</dbReference>
<dbReference type="HOGENOM" id="CLU_019602_1_0_11"/>
<dbReference type="Pfam" id="PF00528">
    <property type="entry name" value="BPD_transp_1"/>
    <property type="match status" value="1"/>
</dbReference>
<accession>A0A0D4C0S1</accession>
<dbReference type="InterPro" id="IPR043429">
    <property type="entry name" value="ArtM/GltK/GlnP/TcyL/YhdX-like"/>
</dbReference>
<keyword evidence="4 8" id="KW-0812">Transmembrane</keyword>
<feature type="transmembrane region" description="Helical" evidence="8">
    <location>
        <begin position="53"/>
        <end position="74"/>
    </location>
</feature>
<organism evidence="10 11">
    <name type="scientific">Psychromicrobium lacuslunae</name>
    <dbReference type="NCBI Taxonomy" id="1618207"/>
    <lineage>
        <taxon>Bacteria</taxon>
        <taxon>Bacillati</taxon>
        <taxon>Actinomycetota</taxon>
        <taxon>Actinomycetes</taxon>
        <taxon>Micrococcales</taxon>
        <taxon>Micrococcaceae</taxon>
        <taxon>Psychromicrobium</taxon>
    </lineage>
</organism>
<dbReference type="NCBIfam" id="TIGR01726">
    <property type="entry name" value="HEQRo_perm_3TM"/>
    <property type="match status" value="1"/>
</dbReference>
<dbReference type="InterPro" id="IPR010065">
    <property type="entry name" value="AA_ABC_transptr_permease_3TM"/>
</dbReference>
<evidence type="ECO:0000256" key="4">
    <source>
        <dbReference type="ARBA" id="ARBA00022692"/>
    </source>
</evidence>
<dbReference type="Gene3D" id="1.10.3720.10">
    <property type="entry name" value="MetI-like"/>
    <property type="match status" value="1"/>
</dbReference>